<proteinExistence type="predicted"/>
<dbReference type="PANTHER" id="PTHR40470">
    <property type="entry name" value="PHYTANOYL-COA DIOXYGENASE FAMILY PROTEIN (AFU_ORTHOLOGUE AFUA_2G15850)"/>
    <property type="match status" value="1"/>
</dbReference>
<protein>
    <submittedName>
        <fullName evidence="1">Uncharacterized protein</fullName>
    </submittedName>
</protein>
<dbReference type="Proteomes" id="UP000663929">
    <property type="component" value="Chromosome"/>
</dbReference>
<dbReference type="SUPFAM" id="SSF51197">
    <property type="entry name" value="Clavaminate synthase-like"/>
    <property type="match status" value="1"/>
</dbReference>
<accession>A0A8A4TVP2</accession>
<dbReference type="KEGG" id="scor:J3U87_12345"/>
<dbReference type="Gene3D" id="2.60.120.620">
    <property type="entry name" value="q2cbj1_9rhob like domain"/>
    <property type="match status" value="1"/>
</dbReference>
<evidence type="ECO:0000313" key="1">
    <source>
        <dbReference type="EMBL" id="QTD53238.1"/>
    </source>
</evidence>
<dbReference type="RefSeq" id="WP_237383338.1">
    <property type="nucleotide sequence ID" value="NZ_CP071793.1"/>
</dbReference>
<sequence length="299" mass="33868">MMQSPPGPNEIWTLAQIGRWPGLFRLRFRELGFVLAPGLTPSLLPRLREASRSAAEAARADHPGKGGGRYIVALEAGPFADYLADDPVQIVVSTLFGDVVRWNYLHGLLGDFRRDVDMVWHRDGMDRYADARGEMALLARRQQLVQWNCPLYPDDDCFCFVPGTHRRLLTADELACLREAPSGPLDGEIRFRLEVGTALYYNPTLLHLGRYRQGLLRETLHGGCESVWSRWRPWSVGYGKEYLLAQGYLETLPPRLRPWLEQTRRFVREVKRGLVPRGDELGSLAYSAMIRGEAGSESS</sequence>
<name>A0A8A4TVP2_SULCO</name>
<organism evidence="1 2">
    <name type="scientific">Sulfidibacter corallicola</name>
    <dbReference type="NCBI Taxonomy" id="2818388"/>
    <lineage>
        <taxon>Bacteria</taxon>
        <taxon>Pseudomonadati</taxon>
        <taxon>Acidobacteriota</taxon>
        <taxon>Holophagae</taxon>
        <taxon>Acanthopleuribacterales</taxon>
        <taxon>Acanthopleuribacteraceae</taxon>
        <taxon>Sulfidibacter</taxon>
    </lineage>
</organism>
<dbReference type="AlphaFoldDB" id="A0A8A4TVP2"/>
<evidence type="ECO:0000313" key="2">
    <source>
        <dbReference type="Proteomes" id="UP000663929"/>
    </source>
</evidence>
<gene>
    <name evidence="1" type="ORF">J3U87_12345</name>
</gene>
<reference evidence="1" key="1">
    <citation type="submission" date="2021-03" db="EMBL/GenBank/DDBJ databases">
        <title>Acanthopleuribacteraceae sp. M133.</title>
        <authorList>
            <person name="Wang G."/>
        </authorList>
    </citation>
    <scope>NUCLEOTIDE SEQUENCE</scope>
    <source>
        <strain evidence="1">M133</strain>
    </source>
</reference>
<keyword evidence="2" id="KW-1185">Reference proteome</keyword>
<dbReference type="PANTHER" id="PTHR40470:SF1">
    <property type="entry name" value="PHYTANOYL-COA DIOXYGENASE FAMILY PROTEIN (AFU_ORTHOLOGUE AFUA_2G15850)"/>
    <property type="match status" value="1"/>
</dbReference>
<dbReference type="EMBL" id="CP071793">
    <property type="protein sequence ID" value="QTD53238.1"/>
    <property type="molecule type" value="Genomic_DNA"/>
</dbReference>